<sequence>MLESQSNLAATNPTPKIRHVARLPTILRPLDRCPASPATARLASSPSGRRQIDARPVWPLLDRCSASPTIANLVSGAQPFRLLPV</sequence>
<evidence type="ECO:0000313" key="1">
    <source>
        <dbReference type="EMBL" id="GMH23191.1"/>
    </source>
</evidence>
<evidence type="ECO:0000313" key="2">
    <source>
        <dbReference type="Proteomes" id="UP001279734"/>
    </source>
</evidence>
<dbReference type="AlphaFoldDB" id="A0AAD3Y131"/>
<protein>
    <submittedName>
        <fullName evidence="1">Uncharacterized protein</fullName>
    </submittedName>
</protein>
<dbReference type="EMBL" id="BSYO01000025">
    <property type="protein sequence ID" value="GMH23191.1"/>
    <property type="molecule type" value="Genomic_DNA"/>
</dbReference>
<dbReference type="Proteomes" id="UP001279734">
    <property type="component" value="Unassembled WGS sequence"/>
</dbReference>
<organism evidence="1 2">
    <name type="scientific">Nepenthes gracilis</name>
    <name type="common">Slender pitcher plant</name>
    <dbReference type="NCBI Taxonomy" id="150966"/>
    <lineage>
        <taxon>Eukaryota</taxon>
        <taxon>Viridiplantae</taxon>
        <taxon>Streptophyta</taxon>
        <taxon>Embryophyta</taxon>
        <taxon>Tracheophyta</taxon>
        <taxon>Spermatophyta</taxon>
        <taxon>Magnoliopsida</taxon>
        <taxon>eudicotyledons</taxon>
        <taxon>Gunneridae</taxon>
        <taxon>Pentapetalae</taxon>
        <taxon>Caryophyllales</taxon>
        <taxon>Nepenthaceae</taxon>
        <taxon>Nepenthes</taxon>
    </lineage>
</organism>
<gene>
    <name evidence="1" type="ORF">Nepgr_025034</name>
</gene>
<comment type="caution">
    <text evidence="1">The sequence shown here is derived from an EMBL/GenBank/DDBJ whole genome shotgun (WGS) entry which is preliminary data.</text>
</comment>
<keyword evidence="2" id="KW-1185">Reference proteome</keyword>
<accession>A0AAD3Y131</accession>
<reference evidence="1" key="1">
    <citation type="submission" date="2023-05" db="EMBL/GenBank/DDBJ databases">
        <title>Nepenthes gracilis genome sequencing.</title>
        <authorList>
            <person name="Fukushima K."/>
        </authorList>
    </citation>
    <scope>NUCLEOTIDE SEQUENCE</scope>
    <source>
        <strain evidence="1">SING2019-196</strain>
    </source>
</reference>
<proteinExistence type="predicted"/>
<name>A0AAD3Y131_NEPGR</name>